<reference evidence="3 4" key="1">
    <citation type="submission" date="2018-05" db="EMBL/GenBank/DDBJ databases">
        <authorList>
            <person name="Goeker M."/>
            <person name="Huntemann M."/>
            <person name="Clum A."/>
            <person name="Pillay M."/>
            <person name="Palaniappan K."/>
            <person name="Varghese N."/>
            <person name="Mikhailova N."/>
            <person name="Stamatis D."/>
            <person name="Reddy T."/>
            <person name="Daum C."/>
            <person name="Shapiro N."/>
            <person name="Ivanova N."/>
            <person name="Kyrpides N."/>
            <person name="Woyke T."/>
        </authorList>
    </citation>
    <scope>NUCLEOTIDE SEQUENCE [LARGE SCALE GENOMIC DNA]</scope>
    <source>
        <strain evidence="3 4">DSM 26524</strain>
    </source>
</reference>
<accession>A0AB73T0G9</accession>
<dbReference type="Pfam" id="PF02254">
    <property type="entry name" value="TrkA_N"/>
    <property type="match status" value="1"/>
</dbReference>
<name>A0AB73T0G9_9FIRM</name>
<dbReference type="RefSeq" id="WP_109747784.1">
    <property type="nucleotide sequence ID" value="NZ_CABJAT010000002.1"/>
</dbReference>
<evidence type="ECO:0000259" key="2">
    <source>
        <dbReference type="PROSITE" id="PS51202"/>
    </source>
</evidence>
<gene>
    <name evidence="3" type="ORF">C7383_11327</name>
</gene>
<dbReference type="GO" id="GO:0006813">
    <property type="term" value="P:potassium ion transport"/>
    <property type="evidence" value="ECO:0007669"/>
    <property type="project" value="InterPro"/>
</dbReference>
<organism evidence="3 4">
    <name type="scientific">Murimonas intestini</name>
    <dbReference type="NCBI Taxonomy" id="1337051"/>
    <lineage>
        <taxon>Bacteria</taxon>
        <taxon>Bacillati</taxon>
        <taxon>Bacillota</taxon>
        <taxon>Clostridia</taxon>
        <taxon>Lachnospirales</taxon>
        <taxon>Lachnospiraceae</taxon>
        <taxon>Murimonas</taxon>
    </lineage>
</organism>
<dbReference type="PANTHER" id="PTHR43833:SF7">
    <property type="entry name" value="KTR SYSTEM POTASSIUM UPTAKE PROTEIN C"/>
    <property type="match status" value="1"/>
</dbReference>
<dbReference type="GO" id="GO:0008324">
    <property type="term" value="F:monoatomic cation transmembrane transporter activity"/>
    <property type="evidence" value="ECO:0007669"/>
    <property type="project" value="InterPro"/>
</dbReference>
<dbReference type="SUPFAM" id="SSF51735">
    <property type="entry name" value="NAD(P)-binding Rossmann-fold domains"/>
    <property type="match status" value="1"/>
</dbReference>
<protein>
    <submittedName>
        <fullName evidence="3">Trk system potassium uptake protein TrkA</fullName>
    </submittedName>
</protein>
<dbReference type="Gene3D" id="3.40.50.720">
    <property type="entry name" value="NAD(P)-binding Rossmann-like Domain"/>
    <property type="match status" value="1"/>
</dbReference>
<dbReference type="Pfam" id="PF02080">
    <property type="entry name" value="TrkA_C"/>
    <property type="match status" value="1"/>
</dbReference>
<feature type="domain" description="RCK C-terminal" evidence="2">
    <location>
        <begin position="137"/>
        <end position="216"/>
    </location>
</feature>
<dbReference type="AlphaFoldDB" id="A0AB73T0G9"/>
<evidence type="ECO:0000313" key="3">
    <source>
        <dbReference type="EMBL" id="PWJ73243.1"/>
    </source>
</evidence>
<proteinExistence type="predicted"/>
<dbReference type="Gene3D" id="3.30.70.1450">
    <property type="entry name" value="Regulator of K+ conductance, C-terminal domain"/>
    <property type="match status" value="1"/>
</dbReference>
<comment type="caution">
    <text evidence="3">The sequence shown here is derived from an EMBL/GenBank/DDBJ whole genome shotgun (WGS) entry which is preliminary data.</text>
</comment>
<dbReference type="InterPro" id="IPR003148">
    <property type="entry name" value="RCK_N"/>
</dbReference>
<dbReference type="InterPro" id="IPR006037">
    <property type="entry name" value="RCK_C"/>
</dbReference>
<sequence length="216" mass="23285">MAAKSFVVFGLGKFGYSVATSLYANGCDVLAVDIDGDRVADIANDVTYAVKANVTDPEVFKSLGLGNMDGAVVAVSDHMEASVMATILAKEAGIPYVLAKANTKIHATVLAKVGADDIIFPEKEMGSRVARNMVFGKFMDTFELSSTYSMVEMQVPSEWVGKSLRELNVRNKYGVNVIALKEGENINANVDPDEPMRANQVLLTVGNNDKLQKIKN</sequence>
<dbReference type="SUPFAM" id="SSF116726">
    <property type="entry name" value="TrkA C-terminal domain-like"/>
    <property type="match status" value="1"/>
</dbReference>
<evidence type="ECO:0000259" key="1">
    <source>
        <dbReference type="PROSITE" id="PS51201"/>
    </source>
</evidence>
<dbReference type="InterPro" id="IPR036721">
    <property type="entry name" value="RCK_C_sf"/>
</dbReference>
<dbReference type="PROSITE" id="PS51202">
    <property type="entry name" value="RCK_C"/>
    <property type="match status" value="1"/>
</dbReference>
<dbReference type="PANTHER" id="PTHR43833">
    <property type="entry name" value="POTASSIUM CHANNEL PROTEIN 2-RELATED-RELATED"/>
    <property type="match status" value="1"/>
</dbReference>
<dbReference type="InterPro" id="IPR036291">
    <property type="entry name" value="NAD(P)-bd_dom_sf"/>
</dbReference>
<dbReference type="InterPro" id="IPR050721">
    <property type="entry name" value="Trk_Ktr_HKT_K-transport"/>
</dbReference>
<evidence type="ECO:0000313" key="4">
    <source>
        <dbReference type="Proteomes" id="UP000245412"/>
    </source>
</evidence>
<dbReference type="Proteomes" id="UP000245412">
    <property type="component" value="Unassembled WGS sequence"/>
</dbReference>
<keyword evidence="4" id="KW-1185">Reference proteome</keyword>
<dbReference type="PROSITE" id="PS51201">
    <property type="entry name" value="RCK_N"/>
    <property type="match status" value="1"/>
</dbReference>
<feature type="domain" description="RCK N-terminal" evidence="1">
    <location>
        <begin position="3"/>
        <end position="120"/>
    </location>
</feature>
<dbReference type="EMBL" id="QGGY01000013">
    <property type="protein sequence ID" value="PWJ73243.1"/>
    <property type="molecule type" value="Genomic_DNA"/>
</dbReference>